<feature type="domain" description="Core-binding (CB)" evidence="6">
    <location>
        <begin position="12"/>
        <end position="101"/>
    </location>
</feature>
<evidence type="ECO:0000256" key="4">
    <source>
        <dbReference type="PROSITE-ProRule" id="PRU01248"/>
    </source>
</evidence>
<evidence type="ECO:0000259" key="5">
    <source>
        <dbReference type="PROSITE" id="PS51898"/>
    </source>
</evidence>
<dbReference type="PROSITE" id="PS51900">
    <property type="entry name" value="CB"/>
    <property type="match status" value="1"/>
</dbReference>
<dbReference type="PROSITE" id="PS51898">
    <property type="entry name" value="TYR_RECOMBINASE"/>
    <property type="match status" value="1"/>
</dbReference>
<dbReference type="GO" id="GO:0006310">
    <property type="term" value="P:DNA recombination"/>
    <property type="evidence" value="ECO:0007669"/>
    <property type="project" value="UniProtKB-KW"/>
</dbReference>
<dbReference type="InterPro" id="IPR013762">
    <property type="entry name" value="Integrase-like_cat_sf"/>
</dbReference>
<name>A0A399EW93_9DEIN</name>
<proteinExistence type="inferred from homology"/>
<evidence type="ECO:0000256" key="2">
    <source>
        <dbReference type="ARBA" id="ARBA00023125"/>
    </source>
</evidence>
<evidence type="ECO:0000256" key="1">
    <source>
        <dbReference type="ARBA" id="ARBA00008857"/>
    </source>
</evidence>
<dbReference type="GO" id="GO:0003677">
    <property type="term" value="F:DNA binding"/>
    <property type="evidence" value="ECO:0007669"/>
    <property type="project" value="UniProtKB-UniRule"/>
</dbReference>
<dbReference type="InterPro" id="IPR010998">
    <property type="entry name" value="Integrase_recombinase_N"/>
</dbReference>
<dbReference type="Proteomes" id="UP000265800">
    <property type="component" value="Unassembled WGS sequence"/>
</dbReference>
<evidence type="ECO:0000259" key="6">
    <source>
        <dbReference type="PROSITE" id="PS51900"/>
    </source>
</evidence>
<feature type="domain" description="Tyr recombinase" evidence="5">
    <location>
        <begin position="122"/>
        <end position="302"/>
    </location>
</feature>
<protein>
    <submittedName>
        <fullName evidence="7">Tyrosine recombinase XerC</fullName>
    </submittedName>
</protein>
<accession>A0A399EW93</accession>
<keyword evidence="8" id="KW-1185">Reference proteome</keyword>
<dbReference type="GO" id="GO:0015074">
    <property type="term" value="P:DNA integration"/>
    <property type="evidence" value="ECO:0007669"/>
    <property type="project" value="InterPro"/>
</dbReference>
<dbReference type="RefSeq" id="WP_119359184.1">
    <property type="nucleotide sequence ID" value="NZ_QWKZ01000009.1"/>
</dbReference>
<evidence type="ECO:0000313" key="7">
    <source>
        <dbReference type="EMBL" id="RIH88897.1"/>
    </source>
</evidence>
<evidence type="ECO:0000256" key="3">
    <source>
        <dbReference type="ARBA" id="ARBA00023172"/>
    </source>
</evidence>
<evidence type="ECO:0000313" key="8">
    <source>
        <dbReference type="Proteomes" id="UP000265800"/>
    </source>
</evidence>
<dbReference type="Pfam" id="PF00589">
    <property type="entry name" value="Phage_integrase"/>
    <property type="match status" value="1"/>
</dbReference>
<dbReference type="SUPFAM" id="SSF56349">
    <property type="entry name" value="DNA breaking-rejoining enzymes"/>
    <property type="match status" value="1"/>
</dbReference>
<dbReference type="PANTHER" id="PTHR30349">
    <property type="entry name" value="PHAGE INTEGRASE-RELATED"/>
    <property type="match status" value="1"/>
</dbReference>
<dbReference type="InterPro" id="IPR011010">
    <property type="entry name" value="DNA_brk_join_enz"/>
</dbReference>
<dbReference type="Gene3D" id="1.10.443.10">
    <property type="entry name" value="Intergrase catalytic core"/>
    <property type="match status" value="1"/>
</dbReference>
<dbReference type="InterPro" id="IPR050090">
    <property type="entry name" value="Tyrosine_recombinase_XerCD"/>
</dbReference>
<dbReference type="AlphaFoldDB" id="A0A399EW93"/>
<dbReference type="OrthoDB" id="9785687at2"/>
<organism evidence="7 8">
    <name type="scientific">Meiothermus luteus</name>
    <dbReference type="NCBI Taxonomy" id="2026184"/>
    <lineage>
        <taxon>Bacteria</taxon>
        <taxon>Thermotogati</taxon>
        <taxon>Deinococcota</taxon>
        <taxon>Deinococci</taxon>
        <taxon>Thermales</taxon>
        <taxon>Thermaceae</taxon>
        <taxon>Meiothermus</taxon>
    </lineage>
</organism>
<keyword evidence="3" id="KW-0233">DNA recombination</keyword>
<keyword evidence="2 4" id="KW-0238">DNA-binding</keyword>
<comment type="caution">
    <text evidence="7">The sequence shown here is derived from an EMBL/GenBank/DDBJ whole genome shotgun (WGS) entry which is preliminary data.</text>
</comment>
<reference evidence="7 8" key="1">
    <citation type="submission" date="2018-08" db="EMBL/GenBank/DDBJ databases">
        <title>Meiothermus luteus KCTC 52599 genome sequencing project.</title>
        <authorList>
            <person name="Da Costa M.S."/>
            <person name="Albuquerque L."/>
            <person name="Raposo P."/>
            <person name="Froufe H.J.C."/>
            <person name="Barroso C.S."/>
            <person name="Egas C."/>
        </authorList>
    </citation>
    <scope>NUCLEOTIDE SEQUENCE [LARGE SCALE GENOMIC DNA]</scope>
    <source>
        <strain evidence="7 8">KCTC 52599</strain>
    </source>
</reference>
<dbReference type="PANTHER" id="PTHR30349:SF41">
    <property type="entry name" value="INTEGRASE_RECOMBINASE PROTEIN MJ0367-RELATED"/>
    <property type="match status" value="1"/>
</dbReference>
<dbReference type="Gene3D" id="1.10.150.130">
    <property type="match status" value="1"/>
</dbReference>
<sequence>MPKPLKLSRPTPNLDALLGQYLREREAHGKSPATVHWQETAARLLMEETGARDLAELTPAILLDWFAAKRSQGGRGRRISVSISTLSQYERALRPFLKWLYQRGYTQTDLSLELPHYRPPKQVVQPFTPDELRAFFAAASEPPNARRKLALYRLLLDTGIRRGEAVSLQLDAIYWRERTMRVEGKTGGRIVYFSERSLRAINEYLNNERRPRRPGEATLFLDRHGDPLRAGEITQETIRIARRAGIMRDHVGPHTFRHTFAVEYLKAGGDLRSLQVLLGHSKLETTSIYLHMDSATLRDAHRRFSPLERLRL</sequence>
<dbReference type="InterPro" id="IPR002104">
    <property type="entry name" value="Integrase_catalytic"/>
</dbReference>
<dbReference type="InterPro" id="IPR044068">
    <property type="entry name" value="CB"/>
</dbReference>
<dbReference type="EMBL" id="QWKZ01000009">
    <property type="protein sequence ID" value="RIH88897.1"/>
    <property type="molecule type" value="Genomic_DNA"/>
</dbReference>
<gene>
    <name evidence="7" type="primary">xerC_1</name>
    <name evidence="7" type="ORF">Mlute_00504</name>
</gene>
<comment type="similarity">
    <text evidence="1">Belongs to the 'phage' integrase family.</text>
</comment>